<evidence type="ECO:0000313" key="2">
    <source>
        <dbReference type="Proteomes" id="UP000242502"/>
    </source>
</evidence>
<dbReference type="EMBL" id="MDLC01000011">
    <property type="protein sequence ID" value="ODS24275.1"/>
    <property type="molecule type" value="Genomic_DNA"/>
</dbReference>
<evidence type="ECO:0000313" key="1">
    <source>
        <dbReference type="EMBL" id="ODS24275.1"/>
    </source>
</evidence>
<sequence length="84" mass="8849">MINSSSGVSSVFQQGISGLYNSSKEMVEVANDLVRSGSVETATNVANIVEPLVKIRQQQHVFDASAQVVKVADEALGALIDTQA</sequence>
<reference evidence="1 2" key="1">
    <citation type="journal article" date="2016" name="Appl. Environ. Microbiol.">
        <title>Lack of Overt Genome Reduction in the Bryostatin-Producing Bryozoan Symbiont "Candidatus Endobugula sertula".</title>
        <authorList>
            <person name="Miller I.J."/>
            <person name="Vanee N."/>
            <person name="Fong S.S."/>
            <person name="Lim-Fong G.E."/>
            <person name="Kwan J.C."/>
        </authorList>
    </citation>
    <scope>NUCLEOTIDE SEQUENCE [LARGE SCALE GENOMIC DNA]</scope>
    <source>
        <strain evidence="1">AB1-4</strain>
    </source>
</reference>
<comment type="caution">
    <text evidence="1">The sequence shown here is derived from an EMBL/GenBank/DDBJ whole genome shotgun (WGS) entry which is preliminary data.</text>
</comment>
<name>A0A1D2QRQ6_9GAMM</name>
<evidence type="ECO:0008006" key="3">
    <source>
        <dbReference type="Google" id="ProtNLM"/>
    </source>
</evidence>
<dbReference type="Proteomes" id="UP000242502">
    <property type="component" value="Unassembled WGS sequence"/>
</dbReference>
<protein>
    <recommendedName>
        <fullName evidence="3">Flagellar basal-body/hook protein C-terminal domain-containing protein</fullName>
    </recommendedName>
</protein>
<dbReference type="STRING" id="62101.AB835_04410"/>
<dbReference type="AlphaFoldDB" id="A0A1D2QRQ6"/>
<gene>
    <name evidence="1" type="ORF">AB835_04410</name>
</gene>
<organism evidence="1 2">
    <name type="scientific">Candidatus Endobugula sertula</name>
    <name type="common">Bugula neritina bacterial symbiont</name>
    <dbReference type="NCBI Taxonomy" id="62101"/>
    <lineage>
        <taxon>Bacteria</taxon>
        <taxon>Pseudomonadati</taxon>
        <taxon>Pseudomonadota</taxon>
        <taxon>Gammaproteobacteria</taxon>
        <taxon>Cellvibrionales</taxon>
        <taxon>Cellvibrionaceae</taxon>
        <taxon>Candidatus Endobugula</taxon>
    </lineage>
</organism>
<proteinExistence type="predicted"/>
<accession>A0A1D2QRQ6</accession>